<organism evidence="1 2">
    <name type="scientific">Kipferlia bialata</name>
    <dbReference type="NCBI Taxonomy" id="797122"/>
    <lineage>
        <taxon>Eukaryota</taxon>
        <taxon>Metamonada</taxon>
        <taxon>Carpediemonas-like organisms</taxon>
        <taxon>Kipferlia</taxon>
    </lineage>
</organism>
<proteinExistence type="predicted"/>
<keyword evidence="2" id="KW-1185">Reference proteome</keyword>
<protein>
    <submittedName>
        <fullName evidence="1">Uncharacterized protein</fullName>
    </submittedName>
</protein>
<dbReference type="Proteomes" id="UP000265618">
    <property type="component" value="Unassembled WGS sequence"/>
</dbReference>
<evidence type="ECO:0000313" key="2">
    <source>
        <dbReference type="Proteomes" id="UP000265618"/>
    </source>
</evidence>
<reference evidence="1 2" key="1">
    <citation type="journal article" date="2018" name="PLoS ONE">
        <title>The draft genome of Kipferlia bialata reveals reductive genome evolution in fornicate parasites.</title>
        <authorList>
            <person name="Tanifuji G."/>
            <person name="Takabayashi S."/>
            <person name="Kume K."/>
            <person name="Takagi M."/>
            <person name="Nakayama T."/>
            <person name="Kamikawa R."/>
            <person name="Inagaki Y."/>
            <person name="Hashimoto T."/>
        </authorList>
    </citation>
    <scope>NUCLEOTIDE SEQUENCE [LARGE SCALE GENOMIC DNA]</scope>
    <source>
        <strain evidence="1">NY0173</strain>
    </source>
</reference>
<name>A0A391P3S1_9EUKA</name>
<dbReference type="EMBL" id="BDIP01002062">
    <property type="protein sequence ID" value="GCA63022.1"/>
    <property type="molecule type" value="Genomic_DNA"/>
</dbReference>
<comment type="caution">
    <text evidence="1">The sequence shown here is derived from an EMBL/GenBank/DDBJ whole genome shotgun (WGS) entry which is preliminary data.</text>
</comment>
<accession>A0A391P3S1</accession>
<sequence>MTDLRIRAIQYSLEKKEKGETAKDVCLLRYCFGLVKRVSMAMLGNNKAMVVSTIRRSVGWQTWSIMSLVHNHTVSFTPIPGPPNPEGVHNTQIVRVGGAIVAYGGVLDIQEQRPAWFMAVYAIDSGEWESIPFIEGQSPVPADSMCSVPSRIRS</sequence>
<dbReference type="AlphaFoldDB" id="A0A391P3S1"/>
<evidence type="ECO:0000313" key="1">
    <source>
        <dbReference type="EMBL" id="GCA63022.1"/>
    </source>
</evidence>
<dbReference type="SUPFAM" id="SSF50965">
    <property type="entry name" value="Galactose oxidase, central domain"/>
    <property type="match status" value="1"/>
</dbReference>
<gene>
    <name evidence="1" type="ORF">KIPB_007368</name>
</gene>
<dbReference type="InterPro" id="IPR011043">
    <property type="entry name" value="Gal_Oxase/kelch_b-propeller"/>
</dbReference>